<proteinExistence type="predicted"/>
<dbReference type="Proteomes" id="UP000015241">
    <property type="component" value="Unassembled WGS sequence"/>
</dbReference>
<name>S8DRB9_FOMSC</name>
<dbReference type="AlphaFoldDB" id="S8DRB9"/>
<feature type="compositionally biased region" description="Basic and acidic residues" evidence="1">
    <location>
        <begin position="91"/>
        <end position="104"/>
    </location>
</feature>
<feature type="compositionally biased region" description="Polar residues" evidence="1">
    <location>
        <begin position="124"/>
        <end position="133"/>
    </location>
</feature>
<evidence type="ECO:0000313" key="3">
    <source>
        <dbReference type="Proteomes" id="UP000015241"/>
    </source>
</evidence>
<evidence type="ECO:0000256" key="1">
    <source>
        <dbReference type="SAM" id="MobiDB-lite"/>
    </source>
</evidence>
<dbReference type="EMBL" id="KE504259">
    <property type="protein sequence ID" value="EPS93723.1"/>
    <property type="molecule type" value="Genomic_DNA"/>
</dbReference>
<reference evidence="2 3" key="1">
    <citation type="journal article" date="2012" name="Science">
        <title>The Paleozoic origin of enzymatic lignin decomposition reconstructed from 31 fungal genomes.</title>
        <authorList>
            <person name="Floudas D."/>
            <person name="Binder M."/>
            <person name="Riley R."/>
            <person name="Barry K."/>
            <person name="Blanchette R.A."/>
            <person name="Henrissat B."/>
            <person name="Martinez A.T."/>
            <person name="Otillar R."/>
            <person name="Spatafora J.W."/>
            <person name="Yadav J.S."/>
            <person name="Aerts A."/>
            <person name="Benoit I."/>
            <person name="Boyd A."/>
            <person name="Carlson A."/>
            <person name="Copeland A."/>
            <person name="Coutinho P.M."/>
            <person name="de Vries R.P."/>
            <person name="Ferreira P."/>
            <person name="Findley K."/>
            <person name="Foster B."/>
            <person name="Gaskell J."/>
            <person name="Glotzer D."/>
            <person name="Gorecki P."/>
            <person name="Heitman J."/>
            <person name="Hesse C."/>
            <person name="Hori C."/>
            <person name="Igarashi K."/>
            <person name="Jurgens J.A."/>
            <person name="Kallen N."/>
            <person name="Kersten P."/>
            <person name="Kohler A."/>
            <person name="Kuees U."/>
            <person name="Kumar T.K.A."/>
            <person name="Kuo A."/>
            <person name="LaButti K."/>
            <person name="Larrondo L.F."/>
            <person name="Lindquist E."/>
            <person name="Ling A."/>
            <person name="Lombard V."/>
            <person name="Lucas S."/>
            <person name="Lundell T."/>
            <person name="Martin R."/>
            <person name="McLaughlin D.J."/>
            <person name="Morgenstern I."/>
            <person name="Morin E."/>
            <person name="Murat C."/>
            <person name="Nagy L.G."/>
            <person name="Nolan M."/>
            <person name="Ohm R.A."/>
            <person name="Patyshakuliyeva A."/>
            <person name="Rokas A."/>
            <person name="Ruiz-Duenas F.J."/>
            <person name="Sabat G."/>
            <person name="Salamov A."/>
            <person name="Samejima M."/>
            <person name="Schmutz J."/>
            <person name="Slot J.C."/>
            <person name="St John F."/>
            <person name="Stenlid J."/>
            <person name="Sun H."/>
            <person name="Sun S."/>
            <person name="Syed K."/>
            <person name="Tsang A."/>
            <person name="Wiebenga A."/>
            <person name="Young D."/>
            <person name="Pisabarro A."/>
            <person name="Eastwood D.C."/>
            <person name="Martin F."/>
            <person name="Cullen D."/>
            <person name="Grigoriev I.V."/>
            <person name="Hibbett D.S."/>
        </authorList>
    </citation>
    <scope>NUCLEOTIDE SEQUENCE</scope>
    <source>
        <strain evidence="3">FP-58527</strain>
    </source>
</reference>
<gene>
    <name evidence="2" type="ORF">FOMPIDRAFT_1055709</name>
</gene>
<protein>
    <submittedName>
        <fullName evidence="2">Uncharacterized protein</fullName>
    </submittedName>
</protein>
<feature type="compositionally biased region" description="Polar residues" evidence="1">
    <location>
        <begin position="144"/>
        <end position="154"/>
    </location>
</feature>
<feature type="region of interest" description="Disordered" evidence="1">
    <location>
        <begin position="1"/>
        <end position="47"/>
    </location>
</feature>
<feature type="compositionally biased region" description="Polar residues" evidence="1">
    <location>
        <begin position="14"/>
        <end position="27"/>
    </location>
</feature>
<feature type="region of interest" description="Disordered" evidence="1">
    <location>
        <begin position="71"/>
        <end position="185"/>
    </location>
</feature>
<accession>S8DRB9</accession>
<evidence type="ECO:0000313" key="2">
    <source>
        <dbReference type="EMBL" id="EPS93723.1"/>
    </source>
</evidence>
<sequence length="185" mass="20031">MGAERPLSPFEEPGNNSTRATTPASSTHDAEPDSEDDEADQHLREEELRDRVADFVLEAMRPVTEDIVDFGLARPDTHKHRLARPNTNPYDHLRPTSRTQDDAKIASTQTNALATPQAPIPLASTLSTPVTNVSHHDTRAGTHDTPSASSQPNADISLRAIIPSASSPLSHSGAIAPYPSRLDYD</sequence>
<keyword evidence="3" id="KW-1185">Reference proteome</keyword>
<dbReference type="HOGENOM" id="CLU_1461346_0_0_1"/>
<organism evidence="2 3">
    <name type="scientific">Fomitopsis schrenkii</name>
    <name type="common">Brown rot fungus</name>
    <dbReference type="NCBI Taxonomy" id="2126942"/>
    <lineage>
        <taxon>Eukaryota</taxon>
        <taxon>Fungi</taxon>
        <taxon>Dikarya</taxon>
        <taxon>Basidiomycota</taxon>
        <taxon>Agaricomycotina</taxon>
        <taxon>Agaricomycetes</taxon>
        <taxon>Polyporales</taxon>
        <taxon>Fomitopsis</taxon>
    </lineage>
</organism>
<dbReference type="InParanoid" id="S8DRB9"/>